<proteinExistence type="predicted"/>
<gene>
    <name evidence="1" type="ORF">UFOPK2289_00093</name>
    <name evidence="2" type="ORF">UFOPK3346_00592</name>
    <name evidence="3" type="ORF">UFOPK3670_00727</name>
    <name evidence="4" type="ORF">UFOPK4308_00793</name>
</gene>
<dbReference type="AlphaFoldDB" id="A0A6J7CZ27"/>
<reference evidence="2" key="1">
    <citation type="submission" date="2020-05" db="EMBL/GenBank/DDBJ databases">
        <authorList>
            <person name="Chiriac C."/>
            <person name="Salcher M."/>
            <person name="Ghai R."/>
            <person name="Kavagutti S V."/>
        </authorList>
    </citation>
    <scope>NUCLEOTIDE SEQUENCE</scope>
</reference>
<dbReference type="EMBL" id="CAFBQL010000004">
    <property type="protein sequence ID" value="CAB5058035.1"/>
    <property type="molecule type" value="Genomic_DNA"/>
</dbReference>
<sequence length="188" mass="21489">MKPKLVSISEEIVRWSFEISVNRSDDWFIAFTNPTAGPWKRITAPDGEGKVGEIHRFEIDETRPDLILVNDKTKHVLIIEAKTTFKDLQKPAQIAKTSQLFESLTNKLRNMSDNKFWGSRSKYEYSLALLWSSGDESKSQISKTCQDYLKNIATLTKDIICIQGYVENELLKSKVYKGISGEILKLPN</sequence>
<evidence type="ECO:0000313" key="3">
    <source>
        <dbReference type="EMBL" id="CAB4922027.1"/>
    </source>
</evidence>
<evidence type="ECO:0000313" key="4">
    <source>
        <dbReference type="EMBL" id="CAB5058035.1"/>
    </source>
</evidence>
<evidence type="ECO:0000313" key="2">
    <source>
        <dbReference type="EMBL" id="CAB4863286.1"/>
    </source>
</evidence>
<dbReference type="EMBL" id="CAEZWT010000002">
    <property type="protein sequence ID" value="CAB4655664.1"/>
    <property type="molecule type" value="Genomic_DNA"/>
</dbReference>
<dbReference type="EMBL" id="CAFBLE010000004">
    <property type="protein sequence ID" value="CAB4863286.1"/>
    <property type="molecule type" value="Genomic_DNA"/>
</dbReference>
<organism evidence="2">
    <name type="scientific">freshwater metagenome</name>
    <dbReference type="NCBI Taxonomy" id="449393"/>
    <lineage>
        <taxon>unclassified sequences</taxon>
        <taxon>metagenomes</taxon>
        <taxon>ecological metagenomes</taxon>
    </lineage>
</organism>
<name>A0A6J7CZ27_9ZZZZ</name>
<accession>A0A6J7CZ27</accession>
<evidence type="ECO:0000313" key="1">
    <source>
        <dbReference type="EMBL" id="CAB4655664.1"/>
    </source>
</evidence>
<protein>
    <submittedName>
        <fullName evidence="2">Unannotated protein</fullName>
    </submittedName>
</protein>
<dbReference type="EMBL" id="CAFBMV010000004">
    <property type="protein sequence ID" value="CAB4922027.1"/>
    <property type="molecule type" value="Genomic_DNA"/>
</dbReference>